<dbReference type="InterPro" id="IPR017972">
    <property type="entry name" value="Cyt_P450_CS"/>
</dbReference>
<dbReference type="Pfam" id="PF00067">
    <property type="entry name" value="p450"/>
    <property type="match status" value="1"/>
</dbReference>
<dbReference type="InterPro" id="IPR002401">
    <property type="entry name" value="Cyt_P450_E_grp-I"/>
</dbReference>
<accession>A0AAN7V952</accession>
<dbReference type="AlphaFoldDB" id="A0AAN7V952"/>
<organism evidence="15 16">
    <name type="scientific">Pyrocoelia pectoralis</name>
    <dbReference type="NCBI Taxonomy" id="417401"/>
    <lineage>
        <taxon>Eukaryota</taxon>
        <taxon>Metazoa</taxon>
        <taxon>Ecdysozoa</taxon>
        <taxon>Arthropoda</taxon>
        <taxon>Hexapoda</taxon>
        <taxon>Insecta</taxon>
        <taxon>Pterygota</taxon>
        <taxon>Neoptera</taxon>
        <taxon>Endopterygota</taxon>
        <taxon>Coleoptera</taxon>
        <taxon>Polyphaga</taxon>
        <taxon>Elateriformia</taxon>
        <taxon>Elateroidea</taxon>
        <taxon>Lampyridae</taxon>
        <taxon>Lampyrinae</taxon>
        <taxon>Pyrocoelia</taxon>
    </lineage>
</organism>
<keyword evidence="16" id="KW-1185">Reference proteome</keyword>
<sequence>MFLTIAIISILFVTFSYLLLKPYRYWSKNGVKQCSITELFLDNLKLVFRLVSVQEFTVKLYERFADERYVGIYSFFSPLLYVKDTDLIKQITIRDFEHFVNHIQFLSLDEDPVWARSLVFLPGDAWKAMRATISPSFTISKMKGMFGLVKECADIFVSYYEENAIKMSKVDANEAFMKYANDVIASTVFGVTCNSHRDPNNEFFLMGKRMVDGFWNSVSFILPYFSPKLAKLLGMHVLNREATEFFRKLVKQNINEREKNGIIRMDMIHLLVEAKKGQLRHDESHELDAGFASVQESTIGRKRYKDLHLSDDDMTAQALVFFFAGFDSSSRSMAFLAYELALNPEVQQRLQDEIDTTLQECNGSITFDALLKMKYLDMVISETLRKWPSIASIDRVCTKPYTIQPQRAGDKPININKGDLIWLPIYAIQMDSKRYPQPERFDPERFSNENRPQLDPYSYFPFGMGPRSCIGSRFALLEIKTLFFYLLSKFSIITIDKTQIPLGLSKSQLNLVPSNGIWVGFRSRMHQ</sequence>
<evidence type="ECO:0000256" key="12">
    <source>
        <dbReference type="ARBA" id="ARBA00023136"/>
    </source>
</evidence>
<evidence type="ECO:0000256" key="2">
    <source>
        <dbReference type="ARBA" id="ARBA00004174"/>
    </source>
</evidence>
<evidence type="ECO:0000256" key="6">
    <source>
        <dbReference type="ARBA" id="ARBA00022723"/>
    </source>
</evidence>
<reference evidence="15 16" key="1">
    <citation type="journal article" date="2024" name="Insects">
        <title>An Improved Chromosome-Level Genome Assembly of the Firefly Pyrocoelia pectoralis.</title>
        <authorList>
            <person name="Fu X."/>
            <person name="Meyer-Rochow V.B."/>
            <person name="Ballantyne L."/>
            <person name="Zhu X."/>
        </authorList>
    </citation>
    <scope>NUCLEOTIDE SEQUENCE [LARGE SCALE GENOMIC DNA]</scope>
    <source>
        <strain evidence="15">XCY_ONT2</strain>
    </source>
</reference>
<proteinExistence type="inferred from homology"/>
<evidence type="ECO:0000256" key="10">
    <source>
        <dbReference type="ARBA" id="ARBA00023004"/>
    </source>
</evidence>
<keyword evidence="8" id="KW-0492">Microsome</keyword>
<dbReference type="SUPFAM" id="SSF48264">
    <property type="entry name" value="Cytochrome P450"/>
    <property type="match status" value="1"/>
</dbReference>
<comment type="cofactor">
    <cofactor evidence="1 13">
        <name>heme</name>
        <dbReference type="ChEBI" id="CHEBI:30413"/>
    </cofactor>
</comment>
<keyword evidence="12" id="KW-0472">Membrane</keyword>
<dbReference type="EMBL" id="JAVRBK010000007">
    <property type="protein sequence ID" value="KAK5641874.1"/>
    <property type="molecule type" value="Genomic_DNA"/>
</dbReference>
<evidence type="ECO:0000256" key="13">
    <source>
        <dbReference type="PIRSR" id="PIRSR602401-1"/>
    </source>
</evidence>
<keyword evidence="5 13" id="KW-0349">Heme</keyword>
<dbReference type="PROSITE" id="PS00086">
    <property type="entry name" value="CYTOCHROME_P450"/>
    <property type="match status" value="1"/>
</dbReference>
<gene>
    <name evidence="15" type="ORF">RI129_010421</name>
</gene>
<evidence type="ECO:0000256" key="5">
    <source>
        <dbReference type="ARBA" id="ARBA00022617"/>
    </source>
</evidence>
<evidence type="ECO:0008006" key="17">
    <source>
        <dbReference type="Google" id="ProtNLM"/>
    </source>
</evidence>
<dbReference type="GO" id="GO:0005789">
    <property type="term" value="C:endoplasmic reticulum membrane"/>
    <property type="evidence" value="ECO:0007669"/>
    <property type="project" value="UniProtKB-SubCell"/>
</dbReference>
<dbReference type="Proteomes" id="UP001329430">
    <property type="component" value="Chromosome 7"/>
</dbReference>
<evidence type="ECO:0000313" key="15">
    <source>
        <dbReference type="EMBL" id="KAK5641874.1"/>
    </source>
</evidence>
<dbReference type="GO" id="GO:0005506">
    <property type="term" value="F:iron ion binding"/>
    <property type="evidence" value="ECO:0007669"/>
    <property type="project" value="InterPro"/>
</dbReference>
<dbReference type="PRINTS" id="PR00385">
    <property type="entry name" value="P450"/>
</dbReference>
<comment type="caution">
    <text evidence="15">The sequence shown here is derived from an EMBL/GenBank/DDBJ whole genome shotgun (WGS) entry which is preliminary data.</text>
</comment>
<evidence type="ECO:0000256" key="9">
    <source>
        <dbReference type="ARBA" id="ARBA00023002"/>
    </source>
</evidence>
<evidence type="ECO:0000256" key="11">
    <source>
        <dbReference type="ARBA" id="ARBA00023033"/>
    </source>
</evidence>
<comment type="subcellular location">
    <subcellularLocation>
        <location evidence="3">Endoplasmic reticulum membrane</location>
        <topology evidence="3">Peripheral membrane protein</topology>
    </subcellularLocation>
    <subcellularLocation>
        <location evidence="2">Microsome membrane</location>
        <topology evidence="2">Peripheral membrane protein</topology>
    </subcellularLocation>
</comment>
<keyword evidence="7" id="KW-0256">Endoplasmic reticulum</keyword>
<keyword evidence="10 13" id="KW-0408">Iron</keyword>
<keyword evidence="9 14" id="KW-0560">Oxidoreductase</keyword>
<dbReference type="PANTHER" id="PTHR24292:SF54">
    <property type="entry name" value="CYP9F3-RELATED"/>
    <property type="match status" value="1"/>
</dbReference>
<dbReference type="Gene3D" id="1.10.630.10">
    <property type="entry name" value="Cytochrome P450"/>
    <property type="match status" value="1"/>
</dbReference>
<dbReference type="InterPro" id="IPR050476">
    <property type="entry name" value="Insect_CytP450_Detox"/>
</dbReference>
<dbReference type="GO" id="GO:0004497">
    <property type="term" value="F:monooxygenase activity"/>
    <property type="evidence" value="ECO:0007669"/>
    <property type="project" value="UniProtKB-KW"/>
</dbReference>
<dbReference type="FunFam" id="1.10.630.10:FF:000042">
    <property type="entry name" value="Cytochrome P450"/>
    <property type="match status" value="1"/>
</dbReference>
<dbReference type="InterPro" id="IPR001128">
    <property type="entry name" value="Cyt_P450"/>
</dbReference>
<dbReference type="PANTHER" id="PTHR24292">
    <property type="entry name" value="CYTOCHROME P450"/>
    <property type="match status" value="1"/>
</dbReference>
<comment type="similarity">
    <text evidence="4 14">Belongs to the cytochrome P450 family.</text>
</comment>
<dbReference type="PRINTS" id="PR00463">
    <property type="entry name" value="EP450I"/>
</dbReference>
<name>A0AAN7V952_9COLE</name>
<evidence type="ECO:0000256" key="8">
    <source>
        <dbReference type="ARBA" id="ARBA00022848"/>
    </source>
</evidence>
<protein>
    <recommendedName>
        <fullName evidence="17">Cytochrome P450</fullName>
    </recommendedName>
</protein>
<dbReference type="GO" id="GO:0016705">
    <property type="term" value="F:oxidoreductase activity, acting on paired donors, with incorporation or reduction of molecular oxygen"/>
    <property type="evidence" value="ECO:0007669"/>
    <property type="project" value="InterPro"/>
</dbReference>
<evidence type="ECO:0000313" key="16">
    <source>
        <dbReference type="Proteomes" id="UP001329430"/>
    </source>
</evidence>
<dbReference type="InterPro" id="IPR036396">
    <property type="entry name" value="Cyt_P450_sf"/>
</dbReference>
<evidence type="ECO:0000256" key="3">
    <source>
        <dbReference type="ARBA" id="ARBA00004406"/>
    </source>
</evidence>
<keyword evidence="11 14" id="KW-0503">Monooxygenase</keyword>
<dbReference type="CDD" id="cd11056">
    <property type="entry name" value="CYP6-like"/>
    <property type="match status" value="1"/>
</dbReference>
<dbReference type="GO" id="GO:0020037">
    <property type="term" value="F:heme binding"/>
    <property type="evidence" value="ECO:0007669"/>
    <property type="project" value="InterPro"/>
</dbReference>
<evidence type="ECO:0000256" key="7">
    <source>
        <dbReference type="ARBA" id="ARBA00022824"/>
    </source>
</evidence>
<evidence type="ECO:0000256" key="4">
    <source>
        <dbReference type="ARBA" id="ARBA00010617"/>
    </source>
</evidence>
<evidence type="ECO:0000256" key="14">
    <source>
        <dbReference type="RuleBase" id="RU000461"/>
    </source>
</evidence>
<evidence type="ECO:0000256" key="1">
    <source>
        <dbReference type="ARBA" id="ARBA00001971"/>
    </source>
</evidence>
<keyword evidence="6 13" id="KW-0479">Metal-binding</keyword>
<feature type="binding site" description="axial binding residue" evidence="13">
    <location>
        <position position="469"/>
    </location>
    <ligand>
        <name>heme</name>
        <dbReference type="ChEBI" id="CHEBI:30413"/>
    </ligand>
    <ligandPart>
        <name>Fe</name>
        <dbReference type="ChEBI" id="CHEBI:18248"/>
    </ligandPart>
</feature>